<keyword evidence="3" id="KW-0274">FAD</keyword>
<dbReference type="InterPro" id="IPR000960">
    <property type="entry name" value="Flavin_mOase"/>
</dbReference>
<dbReference type="GO" id="GO:0050660">
    <property type="term" value="F:flavin adenine dinucleotide binding"/>
    <property type="evidence" value="ECO:0007669"/>
    <property type="project" value="InterPro"/>
</dbReference>
<evidence type="ECO:0000256" key="2">
    <source>
        <dbReference type="ARBA" id="ARBA00022630"/>
    </source>
</evidence>
<evidence type="ECO:0000256" key="3">
    <source>
        <dbReference type="ARBA" id="ARBA00022827"/>
    </source>
</evidence>
<dbReference type="PANTHER" id="PTHR42877:SF4">
    <property type="entry name" value="FAD_NAD(P)-BINDING DOMAIN-CONTAINING PROTEIN-RELATED"/>
    <property type="match status" value="1"/>
</dbReference>
<dbReference type="InterPro" id="IPR036188">
    <property type="entry name" value="FAD/NAD-bd_sf"/>
</dbReference>
<protein>
    <recommendedName>
        <fullName evidence="7">Monooxygenase</fullName>
    </recommendedName>
</protein>
<dbReference type="OrthoDB" id="74360at2759"/>
<dbReference type="AlphaFoldDB" id="A0A1X2IQU3"/>
<dbReference type="PRINTS" id="PR00469">
    <property type="entry name" value="PNDRDTASEII"/>
</dbReference>
<gene>
    <name evidence="5" type="ORF">BCR42DRAFT_489147</name>
</gene>
<name>A0A1X2IQU3_9FUNG</name>
<evidence type="ECO:0000313" key="5">
    <source>
        <dbReference type="EMBL" id="ORZ20663.1"/>
    </source>
</evidence>
<accession>A0A1X2IQU3</accession>
<dbReference type="InterPro" id="IPR051209">
    <property type="entry name" value="FAD-bind_Monooxygenase_sf"/>
</dbReference>
<comment type="caution">
    <text evidence="5">The sequence shown here is derived from an EMBL/GenBank/DDBJ whole genome shotgun (WGS) entry which is preliminary data.</text>
</comment>
<dbReference type="PIRSF" id="PIRSF000332">
    <property type="entry name" value="FMO"/>
    <property type="match status" value="1"/>
</dbReference>
<sequence length="414" mass="47173">MTKQLPTVGIIGSGFSGMTAAIQVQKKFGIQPRLFEWNADIGGTWHANTYPGCACDIPSGLYSFSFEQNPDWTSSYSSQPEILAYMRGVARKYGIYDQTYFNTEVVEVTWLESVKKWKVDYRTGDDLQIKTECFDILFGGIGPLRIISIPEQYKDFKGTVVHTGAWDSSIDFTGKNVAIIGNGASAVQVIPQLQKVVKHLYSYQRTPTWVAQRYQFNYYKGVKILFRWFPFLMRLQRILIYIIHETTFPIFKRSNSYLAKFVRWWFARDMTKRLEKKGRADLVPLLIPNYALGCKRIARSENFLEALSEDNVTVKFGNITQVDGCTINHEDESAIEVDILVLATGFDVQGFLGDLKVKGRNGKILNELWADNNYPDTYKTMTIHDFPNFFLLLGPNSGLGHNTKPLSLSLFVKS</sequence>
<evidence type="ECO:0000256" key="4">
    <source>
        <dbReference type="ARBA" id="ARBA00023002"/>
    </source>
</evidence>
<comment type="similarity">
    <text evidence="1">Belongs to the FAD-binding monooxygenase family.</text>
</comment>
<keyword evidence="6" id="KW-1185">Reference proteome</keyword>
<proteinExistence type="inferred from homology"/>
<dbReference type="Proteomes" id="UP000193560">
    <property type="component" value="Unassembled WGS sequence"/>
</dbReference>
<evidence type="ECO:0000256" key="1">
    <source>
        <dbReference type="ARBA" id="ARBA00010139"/>
    </source>
</evidence>
<dbReference type="SUPFAM" id="SSF51905">
    <property type="entry name" value="FAD/NAD(P)-binding domain"/>
    <property type="match status" value="2"/>
</dbReference>
<dbReference type="EMBL" id="MCGE01000006">
    <property type="protein sequence ID" value="ORZ20663.1"/>
    <property type="molecule type" value="Genomic_DNA"/>
</dbReference>
<keyword evidence="4" id="KW-0560">Oxidoreductase</keyword>
<dbReference type="STRING" id="90262.A0A1X2IQU3"/>
<evidence type="ECO:0008006" key="7">
    <source>
        <dbReference type="Google" id="ProtNLM"/>
    </source>
</evidence>
<keyword evidence="2" id="KW-0285">Flavoprotein</keyword>
<dbReference type="InterPro" id="IPR020946">
    <property type="entry name" value="Flavin_mOase-like"/>
</dbReference>
<organism evidence="5 6">
    <name type="scientific">Absidia repens</name>
    <dbReference type="NCBI Taxonomy" id="90262"/>
    <lineage>
        <taxon>Eukaryota</taxon>
        <taxon>Fungi</taxon>
        <taxon>Fungi incertae sedis</taxon>
        <taxon>Mucoromycota</taxon>
        <taxon>Mucoromycotina</taxon>
        <taxon>Mucoromycetes</taxon>
        <taxon>Mucorales</taxon>
        <taxon>Cunninghamellaceae</taxon>
        <taxon>Absidia</taxon>
    </lineage>
</organism>
<feature type="non-terminal residue" evidence="5">
    <location>
        <position position="414"/>
    </location>
</feature>
<dbReference type="Pfam" id="PF00743">
    <property type="entry name" value="FMO-like"/>
    <property type="match status" value="1"/>
</dbReference>
<reference evidence="5 6" key="1">
    <citation type="submission" date="2016-07" db="EMBL/GenBank/DDBJ databases">
        <title>Pervasive Adenine N6-methylation of Active Genes in Fungi.</title>
        <authorList>
            <consortium name="DOE Joint Genome Institute"/>
            <person name="Mondo S.J."/>
            <person name="Dannebaum R.O."/>
            <person name="Kuo R.C."/>
            <person name="Labutti K."/>
            <person name="Haridas S."/>
            <person name="Kuo A."/>
            <person name="Salamov A."/>
            <person name="Ahrendt S.R."/>
            <person name="Lipzen A."/>
            <person name="Sullivan W."/>
            <person name="Andreopoulos W.B."/>
            <person name="Clum A."/>
            <person name="Lindquist E."/>
            <person name="Daum C."/>
            <person name="Ramamoorthy G.K."/>
            <person name="Gryganskyi A."/>
            <person name="Culley D."/>
            <person name="Magnuson J.K."/>
            <person name="James T.Y."/>
            <person name="O'Malley M.A."/>
            <person name="Stajich J.E."/>
            <person name="Spatafora J.W."/>
            <person name="Visel A."/>
            <person name="Grigoriev I.V."/>
        </authorList>
    </citation>
    <scope>NUCLEOTIDE SEQUENCE [LARGE SCALE GENOMIC DNA]</scope>
    <source>
        <strain evidence="5 6">NRRL 1336</strain>
    </source>
</reference>
<dbReference type="PANTHER" id="PTHR42877">
    <property type="entry name" value="L-ORNITHINE N(5)-MONOOXYGENASE-RELATED"/>
    <property type="match status" value="1"/>
</dbReference>
<dbReference type="GO" id="GO:0050661">
    <property type="term" value="F:NADP binding"/>
    <property type="evidence" value="ECO:0007669"/>
    <property type="project" value="InterPro"/>
</dbReference>
<dbReference type="Gene3D" id="3.50.50.60">
    <property type="entry name" value="FAD/NAD(P)-binding domain"/>
    <property type="match status" value="3"/>
</dbReference>
<dbReference type="GO" id="GO:0004499">
    <property type="term" value="F:N,N-dimethylaniline monooxygenase activity"/>
    <property type="evidence" value="ECO:0007669"/>
    <property type="project" value="InterPro"/>
</dbReference>
<evidence type="ECO:0000313" key="6">
    <source>
        <dbReference type="Proteomes" id="UP000193560"/>
    </source>
</evidence>